<accession>A0A1P8KKH4</accession>
<dbReference type="SMART" id="SM00387">
    <property type="entry name" value="HATPase_c"/>
    <property type="match status" value="1"/>
</dbReference>
<evidence type="ECO:0000256" key="3">
    <source>
        <dbReference type="ARBA" id="ARBA00012438"/>
    </source>
</evidence>
<dbReference type="InterPro" id="IPR003594">
    <property type="entry name" value="HATPase_dom"/>
</dbReference>
<dbReference type="SUPFAM" id="SSF47384">
    <property type="entry name" value="Homodimeric domain of signal transducing histidine kinase"/>
    <property type="match status" value="1"/>
</dbReference>
<dbReference type="KEGG" id="alp:LPB137_03880"/>
<dbReference type="SUPFAM" id="SSF55874">
    <property type="entry name" value="ATPase domain of HSP90 chaperone/DNA topoisomerase II/histidine kinase"/>
    <property type="match status" value="1"/>
</dbReference>
<dbReference type="Pfam" id="PF08269">
    <property type="entry name" value="dCache_2"/>
    <property type="match status" value="1"/>
</dbReference>
<evidence type="ECO:0000256" key="8">
    <source>
        <dbReference type="ARBA" id="ARBA00023136"/>
    </source>
</evidence>
<dbReference type="STRING" id="1850254.LPB137_03880"/>
<comment type="catalytic activity">
    <reaction evidence="1">
        <text>ATP + protein L-histidine = ADP + protein N-phospho-L-histidine.</text>
        <dbReference type="EC" id="2.7.13.3"/>
    </reaction>
</comment>
<reference evidence="11 12" key="1">
    <citation type="submission" date="2017-01" db="EMBL/GenBank/DDBJ databases">
        <title>Genome sequencing of Arcobacter sp. LPB0137.</title>
        <authorList>
            <person name="Lee G.-W."/>
            <person name="Yi H."/>
        </authorList>
    </citation>
    <scope>NUCLEOTIDE SEQUENCE [LARGE SCALE GENOMIC DNA]</scope>
    <source>
        <strain evidence="11 12">LPB0137</strain>
    </source>
</reference>
<dbReference type="SMART" id="SM01049">
    <property type="entry name" value="Cache_2"/>
    <property type="match status" value="2"/>
</dbReference>
<name>A0A1P8KKH4_9BACT</name>
<dbReference type="GO" id="GO:0005886">
    <property type="term" value="C:plasma membrane"/>
    <property type="evidence" value="ECO:0007669"/>
    <property type="project" value="UniProtKB-SubCell"/>
</dbReference>
<evidence type="ECO:0000256" key="2">
    <source>
        <dbReference type="ARBA" id="ARBA00004651"/>
    </source>
</evidence>
<dbReference type="Gene3D" id="3.30.565.10">
    <property type="entry name" value="Histidine kinase-like ATPase, C-terminal domain"/>
    <property type="match status" value="1"/>
</dbReference>
<evidence type="ECO:0000256" key="7">
    <source>
        <dbReference type="ARBA" id="ARBA00022989"/>
    </source>
</evidence>
<gene>
    <name evidence="11" type="ORF">LPB137_03880</name>
</gene>
<dbReference type="RefSeq" id="WP_076084619.1">
    <property type="nucleotide sequence ID" value="NZ_CP019070.1"/>
</dbReference>
<dbReference type="PANTHER" id="PTHR43065:SF42">
    <property type="entry name" value="TWO-COMPONENT SENSOR PPRA"/>
    <property type="match status" value="1"/>
</dbReference>
<keyword evidence="7 9" id="KW-1133">Transmembrane helix</keyword>
<evidence type="ECO:0000256" key="9">
    <source>
        <dbReference type="SAM" id="Phobius"/>
    </source>
</evidence>
<dbReference type="Gene3D" id="3.30.450.20">
    <property type="entry name" value="PAS domain"/>
    <property type="match status" value="2"/>
</dbReference>
<dbReference type="EMBL" id="CP019070">
    <property type="protein sequence ID" value="APW65035.1"/>
    <property type="molecule type" value="Genomic_DNA"/>
</dbReference>
<dbReference type="InterPro" id="IPR004358">
    <property type="entry name" value="Sig_transdc_His_kin-like_C"/>
</dbReference>
<dbReference type="Proteomes" id="UP000186074">
    <property type="component" value="Chromosome"/>
</dbReference>
<comment type="subcellular location">
    <subcellularLocation>
        <location evidence="2">Cell membrane</location>
        <topology evidence="2">Multi-pass membrane protein</topology>
    </subcellularLocation>
</comment>
<keyword evidence="4" id="KW-1003">Cell membrane</keyword>
<dbReference type="OrthoDB" id="5348736at2"/>
<dbReference type="InterPro" id="IPR036097">
    <property type="entry name" value="HisK_dim/P_sf"/>
</dbReference>
<dbReference type="Pfam" id="PF02518">
    <property type="entry name" value="HATPase_c"/>
    <property type="match status" value="1"/>
</dbReference>
<evidence type="ECO:0000256" key="5">
    <source>
        <dbReference type="ARBA" id="ARBA00022553"/>
    </source>
</evidence>
<evidence type="ECO:0000256" key="1">
    <source>
        <dbReference type="ARBA" id="ARBA00000085"/>
    </source>
</evidence>
<feature type="domain" description="Histidine kinase" evidence="10">
    <location>
        <begin position="417"/>
        <end position="640"/>
    </location>
</feature>
<dbReference type="CDD" id="cd18774">
    <property type="entry name" value="PDC2_HK_sensor"/>
    <property type="match status" value="1"/>
</dbReference>
<dbReference type="Gene3D" id="1.10.287.130">
    <property type="match status" value="1"/>
</dbReference>
<proteinExistence type="predicted"/>
<evidence type="ECO:0000313" key="12">
    <source>
        <dbReference type="Proteomes" id="UP000186074"/>
    </source>
</evidence>
<dbReference type="EC" id="2.7.13.3" evidence="3"/>
<evidence type="ECO:0000259" key="10">
    <source>
        <dbReference type="PROSITE" id="PS50109"/>
    </source>
</evidence>
<keyword evidence="5" id="KW-0597">Phosphoprotein</keyword>
<feature type="transmembrane region" description="Helical" evidence="9">
    <location>
        <begin position="355"/>
        <end position="373"/>
    </location>
</feature>
<evidence type="ECO:0000256" key="4">
    <source>
        <dbReference type="ARBA" id="ARBA00022475"/>
    </source>
</evidence>
<keyword evidence="8 9" id="KW-0472">Membrane</keyword>
<organism evidence="11 12">
    <name type="scientific">Poseidonibacter parvus</name>
    <dbReference type="NCBI Taxonomy" id="1850254"/>
    <lineage>
        <taxon>Bacteria</taxon>
        <taxon>Pseudomonadati</taxon>
        <taxon>Campylobacterota</taxon>
        <taxon>Epsilonproteobacteria</taxon>
        <taxon>Campylobacterales</taxon>
        <taxon>Arcobacteraceae</taxon>
        <taxon>Poseidonibacter</taxon>
    </lineage>
</organism>
<dbReference type="GO" id="GO:0000155">
    <property type="term" value="F:phosphorelay sensor kinase activity"/>
    <property type="evidence" value="ECO:0007669"/>
    <property type="project" value="InterPro"/>
</dbReference>
<keyword evidence="12" id="KW-1185">Reference proteome</keyword>
<dbReference type="InterPro" id="IPR005467">
    <property type="entry name" value="His_kinase_dom"/>
</dbReference>
<feature type="transmembrane region" description="Helical" evidence="9">
    <location>
        <begin position="12"/>
        <end position="34"/>
    </location>
</feature>
<dbReference type="CDD" id="cd00082">
    <property type="entry name" value="HisKA"/>
    <property type="match status" value="1"/>
</dbReference>
<dbReference type="InterPro" id="IPR003661">
    <property type="entry name" value="HisK_dim/P_dom"/>
</dbReference>
<dbReference type="PROSITE" id="PS50109">
    <property type="entry name" value="HIS_KIN"/>
    <property type="match status" value="1"/>
</dbReference>
<evidence type="ECO:0000256" key="6">
    <source>
        <dbReference type="ARBA" id="ARBA00022692"/>
    </source>
</evidence>
<sequence length="641" mass="74762">MKITNDERIILNIIKFSPIILVIIVSLFISNIYLNKMEEDFTKEVELTKEKYLIQNKERIKNKIVNIHNLIVYEKEKSEQILKQQIKDRVYEAHTIATNIYMEAKNYASKEEIFLTIKNVLGNISYNNGRGYFFIDDVKGTSLLQPLNKKLENQNKLEFKDANGYQFVKTIVQTIKEKSEKYDTYHWYKPNDNKNTYKKISFYKYFEPLNVAIGTGEYIDDFESDLQKELLLKIKKTKSEDSSYIFIFDDKGMVLSHYKDSLVGTNRYNIKNPLGKYVIKDIINFAKENKKGFMSYSTGVNPENLKNRDKISYIKLVDNWEWIIGTGFFLEKFEKEIEQKTQDLLESKQKSINKIIILTTFITLVFILLSFYISNKISKKFITYKNRIEDEIKKTIEKERLLIQQSKMAAMGEMLGNIAHQWRQPLSTITTAATGSKFQKEMGLFNDNDFIHTMDTINNSAQYLSQTIEDFRSFLDPRNSKEEDFFISHTINKTLNLINAQFSAKEIEIIQNIKDVTILSFENEIIQVLANILNNSKDVLVETNSQKRFIFINTYKKENTLIIEILDNGGGIADNIIDRIFEPYFTTKHQSQGTGIGLYMSDEIIRTHLNGTLIASNEKYEYKGVQYKGAKFTVSLPTDNI</sequence>
<dbReference type="AlphaFoldDB" id="A0A1P8KKH4"/>
<dbReference type="InterPro" id="IPR033480">
    <property type="entry name" value="sCache_2"/>
</dbReference>
<dbReference type="PRINTS" id="PR00344">
    <property type="entry name" value="BCTRLSENSOR"/>
</dbReference>
<evidence type="ECO:0000313" key="11">
    <source>
        <dbReference type="EMBL" id="APW65035.1"/>
    </source>
</evidence>
<protein>
    <recommendedName>
        <fullName evidence="3">histidine kinase</fullName>
        <ecNumber evidence="3">2.7.13.3</ecNumber>
    </recommendedName>
</protein>
<dbReference type="InterPro" id="IPR036890">
    <property type="entry name" value="HATPase_C_sf"/>
</dbReference>
<dbReference type="PANTHER" id="PTHR43065">
    <property type="entry name" value="SENSOR HISTIDINE KINASE"/>
    <property type="match status" value="1"/>
</dbReference>
<keyword evidence="6 9" id="KW-0812">Transmembrane</keyword>
<dbReference type="InterPro" id="IPR004010">
    <property type="entry name" value="Double_Cache_2"/>
</dbReference>